<feature type="chain" id="PRO_5030595510" evidence="4">
    <location>
        <begin position="21"/>
        <end position="337"/>
    </location>
</feature>
<dbReference type="EMBL" id="JACHVA010000136">
    <property type="protein sequence ID" value="MBC2603921.1"/>
    <property type="molecule type" value="Genomic_DNA"/>
</dbReference>
<dbReference type="AlphaFoldDB" id="A0A7X1E699"/>
<comment type="caution">
    <text evidence="5">The sequence shown here is derived from an EMBL/GenBank/DDBJ whole genome shotgun (WGS) entry which is preliminary data.</text>
</comment>
<dbReference type="GO" id="GO:0030288">
    <property type="term" value="C:outer membrane-bounded periplasmic space"/>
    <property type="evidence" value="ECO:0007669"/>
    <property type="project" value="TreeGrafter"/>
</dbReference>
<comment type="similarity">
    <text evidence="1">Belongs to the bacterial solute-binding protein 1 family.</text>
</comment>
<dbReference type="InterPro" id="IPR026045">
    <property type="entry name" value="Ferric-bd"/>
</dbReference>
<evidence type="ECO:0000256" key="3">
    <source>
        <dbReference type="PIRSR" id="PIRSR002825-1"/>
    </source>
</evidence>
<dbReference type="RefSeq" id="WP_185694539.1">
    <property type="nucleotide sequence ID" value="NZ_JACHVA010000136.1"/>
</dbReference>
<proteinExistence type="inferred from homology"/>
<name>A0A7X1E699_9BACT</name>
<dbReference type="PANTHER" id="PTHR30006">
    <property type="entry name" value="THIAMINE-BINDING PERIPLASMIC PROTEIN-RELATED"/>
    <property type="match status" value="1"/>
</dbReference>
<keyword evidence="6" id="KW-1185">Reference proteome</keyword>
<gene>
    <name evidence="5" type="ORF">H5P30_19245</name>
</gene>
<dbReference type="Proteomes" id="UP000525652">
    <property type="component" value="Unassembled WGS sequence"/>
</dbReference>
<evidence type="ECO:0000256" key="1">
    <source>
        <dbReference type="ARBA" id="ARBA00008520"/>
    </source>
</evidence>
<keyword evidence="3" id="KW-0479">Metal-binding</keyword>
<evidence type="ECO:0000313" key="6">
    <source>
        <dbReference type="Proteomes" id="UP000525652"/>
    </source>
</evidence>
<evidence type="ECO:0000256" key="4">
    <source>
        <dbReference type="SAM" id="SignalP"/>
    </source>
</evidence>
<sequence>MIRKNLAFLSLPLAAIFANAAEVNIYTARHYPGDDELYEKFEEKTGIEVNVVDGKGDALLERIKAEGDNSPADVFITVDAGRLWAAEQAGIFAPAESEILIESVPAEFRDPDNLWFGITKRARLIFYSKERVDPADLSTYQALTDPEWEDSILIRSSSNVYNQSLLGMIIAEEGEEGAEEWAAGIVENFARKPQSNDTGQLRAVAAGLGDIAIANHYYYVRLMGSDKPEDQEVIEKVGVFFPNQGEGEGGAHVNISGAGMVKGAPHPEEAVQFLEFMVSPEAQEILANGNSEFPVNPDAEVPEVLESFVFVENDTPSSVIGDNNPEAIRIFDRVGWR</sequence>
<dbReference type="PIRSF" id="PIRSF002825">
    <property type="entry name" value="CfbpA"/>
    <property type="match status" value="1"/>
</dbReference>
<dbReference type="Gene3D" id="3.40.190.10">
    <property type="entry name" value="Periplasmic binding protein-like II"/>
    <property type="match status" value="2"/>
</dbReference>
<keyword evidence="2 4" id="KW-0732">Signal</keyword>
<organism evidence="5 6">
    <name type="scientific">Puniceicoccus vermicola</name>
    <dbReference type="NCBI Taxonomy" id="388746"/>
    <lineage>
        <taxon>Bacteria</taxon>
        <taxon>Pseudomonadati</taxon>
        <taxon>Verrucomicrobiota</taxon>
        <taxon>Opitutia</taxon>
        <taxon>Puniceicoccales</taxon>
        <taxon>Puniceicoccaceae</taxon>
        <taxon>Puniceicoccus</taxon>
    </lineage>
</organism>
<dbReference type="GO" id="GO:0046872">
    <property type="term" value="F:metal ion binding"/>
    <property type="evidence" value="ECO:0007669"/>
    <property type="project" value="UniProtKB-KW"/>
</dbReference>
<protein>
    <submittedName>
        <fullName evidence="5">Extracellular solute-binding protein</fullName>
    </submittedName>
</protein>
<evidence type="ECO:0000256" key="2">
    <source>
        <dbReference type="ARBA" id="ARBA00022729"/>
    </source>
</evidence>
<accession>A0A7X1E699</accession>
<reference evidence="5 6" key="1">
    <citation type="submission" date="2020-07" db="EMBL/GenBank/DDBJ databases">
        <authorList>
            <person name="Feng X."/>
        </authorList>
    </citation>
    <scope>NUCLEOTIDE SEQUENCE [LARGE SCALE GENOMIC DNA]</scope>
    <source>
        <strain evidence="5 6">JCM14086</strain>
    </source>
</reference>
<feature type="binding site" evidence="3">
    <location>
        <position position="30"/>
    </location>
    <ligand>
        <name>Fe cation</name>
        <dbReference type="ChEBI" id="CHEBI:24875"/>
    </ligand>
</feature>
<dbReference type="SUPFAM" id="SSF53850">
    <property type="entry name" value="Periplasmic binding protein-like II"/>
    <property type="match status" value="1"/>
</dbReference>
<feature type="binding site" evidence="3">
    <location>
        <position position="217"/>
    </location>
    <ligand>
        <name>Fe cation</name>
        <dbReference type="ChEBI" id="CHEBI:24875"/>
    </ligand>
</feature>
<keyword evidence="3" id="KW-0408">Iron</keyword>
<evidence type="ECO:0000313" key="5">
    <source>
        <dbReference type="EMBL" id="MBC2603921.1"/>
    </source>
</evidence>
<feature type="binding site" evidence="3">
    <location>
        <position position="218"/>
    </location>
    <ligand>
        <name>Fe cation</name>
        <dbReference type="ChEBI" id="CHEBI:24875"/>
    </ligand>
</feature>
<dbReference type="PANTHER" id="PTHR30006:SF15">
    <property type="entry name" value="IRON-UTILIZATION PERIPLASMIC PROTEIN"/>
    <property type="match status" value="1"/>
</dbReference>
<feature type="signal peptide" evidence="4">
    <location>
        <begin position="1"/>
        <end position="20"/>
    </location>
</feature>
<dbReference type="Pfam" id="PF13343">
    <property type="entry name" value="SBP_bac_6"/>
    <property type="match status" value="1"/>
</dbReference>